<evidence type="ECO:0000256" key="1">
    <source>
        <dbReference type="ARBA" id="ARBA00004141"/>
    </source>
</evidence>
<organism evidence="6 7">
    <name type="scientific">Acetobacter tropicalis</name>
    <dbReference type="NCBI Taxonomy" id="104102"/>
    <lineage>
        <taxon>Bacteria</taxon>
        <taxon>Pseudomonadati</taxon>
        <taxon>Pseudomonadota</taxon>
        <taxon>Alphaproteobacteria</taxon>
        <taxon>Acetobacterales</taxon>
        <taxon>Acetobacteraceae</taxon>
        <taxon>Acetobacter</taxon>
    </lineage>
</organism>
<evidence type="ECO:0000256" key="2">
    <source>
        <dbReference type="ARBA" id="ARBA00022692"/>
    </source>
</evidence>
<dbReference type="GeneID" id="89477858"/>
<dbReference type="PATRIC" id="fig|104102.7.peg.2602"/>
<dbReference type="AlphaFoldDB" id="A0A094YJB7"/>
<dbReference type="InterPro" id="IPR003825">
    <property type="entry name" value="Colicin-V_CvpA"/>
</dbReference>
<dbReference type="InterPro" id="IPR052719">
    <property type="entry name" value="CvpA-like"/>
</dbReference>
<dbReference type="PANTHER" id="PTHR36926">
    <property type="entry name" value="COLICIN V PRODUCTION PROTEIN"/>
    <property type="match status" value="1"/>
</dbReference>
<evidence type="ECO:0000313" key="6">
    <source>
        <dbReference type="EMBL" id="KGB22135.1"/>
    </source>
</evidence>
<feature type="transmembrane region" description="Helical" evidence="5">
    <location>
        <begin position="101"/>
        <end position="126"/>
    </location>
</feature>
<dbReference type="GO" id="GO:0016020">
    <property type="term" value="C:membrane"/>
    <property type="evidence" value="ECO:0007669"/>
    <property type="project" value="UniProtKB-SubCell"/>
</dbReference>
<dbReference type="Proteomes" id="UP000029448">
    <property type="component" value="Unassembled WGS sequence"/>
</dbReference>
<proteinExistence type="predicted"/>
<dbReference type="EMBL" id="JOKM01000088">
    <property type="protein sequence ID" value="KGB22135.1"/>
    <property type="molecule type" value="Genomic_DNA"/>
</dbReference>
<evidence type="ECO:0000256" key="4">
    <source>
        <dbReference type="ARBA" id="ARBA00023136"/>
    </source>
</evidence>
<keyword evidence="4 5" id="KW-0472">Membrane</keyword>
<evidence type="ECO:0000256" key="3">
    <source>
        <dbReference type="ARBA" id="ARBA00022989"/>
    </source>
</evidence>
<dbReference type="RefSeq" id="WP_035381317.1">
    <property type="nucleotide sequence ID" value="NZ_JACAOJ010000022.1"/>
</dbReference>
<comment type="subcellular location">
    <subcellularLocation>
        <location evidence="1">Membrane</location>
        <topology evidence="1">Multi-pass membrane protein</topology>
    </subcellularLocation>
</comment>
<dbReference type="PANTHER" id="PTHR36926:SF1">
    <property type="entry name" value="COLICIN V PRODUCTION PROTEIN"/>
    <property type="match status" value="1"/>
</dbReference>
<accession>A0A094YJB7</accession>
<evidence type="ECO:0000313" key="7">
    <source>
        <dbReference type="Proteomes" id="UP000029448"/>
    </source>
</evidence>
<dbReference type="GO" id="GO:0009403">
    <property type="term" value="P:toxin biosynthetic process"/>
    <property type="evidence" value="ECO:0007669"/>
    <property type="project" value="InterPro"/>
</dbReference>
<comment type="caution">
    <text evidence="6">The sequence shown here is derived from an EMBL/GenBank/DDBJ whole genome shotgun (WGS) entry which is preliminary data.</text>
</comment>
<feature type="transmembrane region" description="Helical" evidence="5">
    <location>
        <begin position="60"/>
        <end position="81"/>
    </location>
</feature>
<reference evidence="6 7" key="1">
    <citation type="submission" date="2014-06" db="EMBL/GenBank/DDBJ databases">
        <title>Functional and comparative genomic analyses of the Drosophila gut microbiota identify candidate symbiosis factors.</title>
        <authorList>
            <person name="Newell P.D."/>
            <person name="Chaston J.M."/>
            <person name="Douglas A.E."/>
        </authorList>
    </citation>
    <scope>NUCLEOTIDE SEQUENCE [LARGE SCALE GENOMIC DNA]</scope>
    <source>
        <strain evidence="6 7">DmCS_006</strain>
    </source>
</reference>
<sequence>MAPIDILSLVLVGLSTLHGFWRGFTRQALGLGGWIVAILLACRYYGAVIPLTRPYISNHLAADLAAFGILLLALLIVAALLSSTLVRLVQVTALNGLDRTLGAGFGILRGALLVVLLFLAAQWLLLPEDMQTLEQNGKLTPYIRLGAAYIQPYLPDFGTKGVAPTRSTGHDATL</sequence>
<keyword evidence="3 5" id="KW-1133">Transmembrane helix</keyword>
<name>A0A094YJB7_9PROT</name>
<keyword evidence="2 5" id="KW-0812">Transmembrane</keyword>
<feature type="transmembrane region" description="Helical" evidence="5">
    <location>
        <begin position="29"/>
        <end position="48"/>
    </location>
</feature>
<keyword evidence="7" id="KW-1185">Reference proteome</keyword>
<gene>
    <name evidence="6" type="ORF">AtDm6_2633</name>
</gene>
<dbReference type="STRING" id="104102.AtDm6_2633"/>
<dbReference type="Pfam" id="PF02674">
    <property type="entry name" value="Colicin_V"/>
    <property type="match status" value="1"/>
</dbReference>
<protein>
    <submittedName>
        <fullName evidence="6">Colicin V production protein</fullName>
    </submittedName>
</protein>
<evidence type="ECO:0000256" key="5">
    <source>
        <dbReference type="SAM" id="Phobius"/>
    </source>
</evidence>